<evidence type="ECO:0000313" key="10">
    <source>
        <dbReference type="EMBL" id="SEE86520.1"/>
    </source>
</evidence>
<keyword evidence="4" id="KW-0119">Carbohydrate metabolism</keyword>
<dbReference type="InterPro" id="IPR006680">
    <property type="entry name" value="Amidohydro-rel"/>
</dbReference>
<feature type="binding site" evidence="7">
    <location>
        <position position="162"/>
    </location>
    <ligand>
        <name>Zn(2+)</name>
        <dbReference type="ChEBI" id="CHEBI:29105"/>
    </ligand>
</feature>
<evidence type="ECO:0000256" key="1">
    <source>
        <dbReference type="ARBA" id="ARBA00010716"/>
    </source>
</evidence>
<feature type="domain" description="Amidohydrolase-related" evidence="9">
    <location>
        <begin position="15"/>
        <end position="320"/>
    </location>
</feature>
<accession>A0A1H5MBT6</accession>
<dbReference type="Proteomes" id="UP000199220">
    <property type="component" value="Unassembled WGS sequence"/>
</dbReference>
<evidence type="ECO:0000259" key="9">
    <source>
        <dbReference type="Pfam" id="PF01979"/>
    </source>
</evidence>
<comment type="cofactor">
    <cofactor evidence="7">
        <name>a divalent metal cation</name>
        <dbReference type="ChEBI" id="CHEBI:60240"/>
    </cofactor>
    <text evidence="7">Binds 1 divalent metal cation per subunit.</text>
</comment>
<proteinExistence type="inferred from homology"/>
<dbReference type="AlphaFoldDB" id="A0A1H5MBT6"/>
<dbReference type="EMBL" id="FNTX01000002">
    <property type="protein sequence ID" value="SEE86520.1"/>
    <property type="molecule type" value="Genomic_DNA"/>
</dbReference>
<feature type="binding site" evidence="7">
    <location>
        <position position="94"/>
    </location>
    <ligand>
        <name>Zn(2+)</name>
        <dbReference type="ChEBI" id="CHEBI:29105"/>
    </ligand>
</feature>
<feature type="binding site" evidence="7">
    <location>
        <position position="183"/>
    </location>
    <ligand>
        <name>Zn(2+)</name>
        <dbReference type="ChEBI" id="CHEBI:29105"/>
    </ligand>
</feature>
<dbReference type="RefSeq" id="WP_089774086.1">
    <property type="nucleotide sequence ID" value="NZ_FNTX01000002.1"/>
</dbReference>
<evidence type="ECO:0000256" key="5">
    <source>
        <dbReference type="PIRSR" id="PIRSR038994-1"/>
    </source>
</evidence>
<evidence type="ECO:0000313" key="11">
    <source>
        <dbReference type="Proteomes" id="UP000199220"/>
    </source>
</evidence>
<evidence type="ECO:0000256" key="3">
    <source>
        <dbReference type="ARBA" id="ARBA00022801"/>
    </source>
</evidence>
<dbReference type="SUPFAM" id="SSF51556">
    <property type="entry name" value="Metallo-dependent hydrolases"/>
    <property type="match status" value="1"/>
</dbReference>
<dbReference type="PIRSF" id="PIRSF038994">
    <property type="entry name" value="NagA"/>
    <property type="match status" value="1"/>
</dbReference>
<keyword evidence="11" id="KW-1185">Reference proteome</keyword>
<dbReference type="STRING" id="648782.SAMN04488554_3264"/>
<dbReference type="GO" id="GO:0008448">
    <property type="term" value="F:N-acetylglucosamine-6-phosphate deacetylase activity"/>
    <property type="evidence" value="ECO:0007669"/>
    <property type="project" value="InterPro"/>
</dbReference>
<dbReference type="GO" id="GO:0046872">
    <property type="term" value="F:metal ion binding"/>
    <property type="evidence" value="ECO:0007669"/>
    <property type="project" value="UniProtKB-KW"/>
</dbReference>
<feature type="binding site" evidence="6">
    <location>
        <position position="107"/>
    </location>
    <ligand>
        <name>substrate</name>
    </ligand>
</feature>
<dbReference type="PANTHER" id="PTHR11113">
    <property type="entry name" value="N-ACETYLGLUCOSAMINE-6-PHOSPHATE DEACETYLASE"/>
    <property type="match status" value="1"/>
</dbReference>
<feature type="binding site" evidence="6">
    <location>
        <position position="194"/>
    </location>
    <ligand>
        <name>substrate</name>
    </ligand>
</feature>
<protein>
    <submittedName>
        <fullName evidence="10">N-acetylglucosamine-6-phosphate deacetylase</fullName>
    </submittedName>
</protein>
<dbReference type="Pfam" id="PF01979">
    <property type="entry name" value="Amidohydro_1"/>
    <property type="match status" value="1"/>
</dbReference>
<keyword evidence="3 4" id="KW-0378">Hydrolase</keyword>
<comment type="similarity">
    <text evidence="1 4">Belongs to the metallo-dependent hydrolases superfamily. NagA family.</text>
</comment>
<keyword evidence="2 7" id="KW-0479">Metal-binding</keyword>
<organism evidence="10 11">
    <name type="scientific">Ruania alba</name>
    <dbReference type="NCBI Taxonomy" id="648782"/>
    <lineage>
        <taxon>Bacteria</taxon>
        <taxon>Bacillati</taxon>
        <taxon>Actinomycetota</taxon>
        <taxon>Actinomycetes</taxon>
        <taxon>Micrococcales</taxon>
        <taxon>Ruaniaceae</taxon>
        <taxon>Ruania</taxon>
    </lineage>
</organism>
<feature type="binding site" evidence="6">
    <location>
        <begin position="186"/>
        <end position="187"/>
    </location>
    <ligand>
        <name>substrate</name>
    </ligand>
</feature>
<dbReference type="OrthoDB" id="9776488at2"/>
<evidence type="ECO:0000256" key="8">
    <source>
        <dbReference type="SAM" id="MobiDB-lite"/>
    </source>
</evidence>
<dbReference type="InterPro" id="IPR032466">
    <property type="entry name" value="Metal_Hydrolase"/>
</dbReference>
<gene>
    <name evidence="10" type="ORF">SAMN04488554_3264</name>
</gene>
<sequence>MTTQEPGNPRHVTWPGLVDLQVNGYGGLDLNAPEVDADLVIALTRRLWAEGTTTYLPTLVTAPEAQILATLRAIGEARRRDPLVAHSIPGVHIEGPALNPDDGPRGAHDGRHLRDPDLAELDRWQEAGDGLVRIVTLAPERDGALEYIRGAAARGVRVSLGHCAPSPDRVREAAEAGASLATHLGNGTYPQLPRHPNHLWAQLAEDRLTAMVIPDGHHLPADVLTVFLRATVDRCIFTSDSASLAGAEPGEYRTPVGGAVTVAEDGRLTLAGTPLLAGSGRSLRACLDWARTHLPFPEDELVGMATHRPAALLGLEERVGPDGDRVLVDLDGTGSRVRAVDVAGIRVVEQ</sequence>
<evidence type="ECO:0000256" key="6">
    <source>
        <dbReference type="PIRSR" id="PIRSR038994-2"/>
    </source>
</evidence>
<dbReference type="Gene3D" id="3.20.20.140">
    <property type="entry name" value="Metal-dependent hydrolases"/>
    <property type="match status" value="1"/>
</dbReference>
<evidence type="ECO:0000256" key="2">
    <source>
        <dbReference type="ARBA" id="ARBA00022723"/>
    </source>
</evidence>
<feature type="active site" description="Proton donor/acceptor" evidence="5">
    <location>
        <position position="240"/>
    </location>
</feature>
<dbReference type="GO" id="GO:0006046">
    <property type="term" value="P:N-acetylglucosamine catabolic process"/>
    <property type="evidence" value="ECO:0007669"/>
    <property type="project" value="TreeGrafter"/>
</dbReference>
<dbReference type="PANTHER" id="PTHR11113:SF14">
    <property type="entry name" value="N-ACETYLGLUCOSAMINE-6-PHOSPHATE DEACETYLASE"/>
    <property type="match status" value="1"/>
</dbReference>
<feature type="compositionally biased region" description="Basic and acidic residues" evidence="8">
    <location>
        <begin position="102"/>
        <end position="111"/>
    </location>
</feature>
<reference evidence="11" key="1">
    <citation type="submission" date="2016-10" db="EMBL/GenBank/DDBJ databases">
        <authorList>
            <person name="Varghese N."/>
            <person name="Submissions S."/>
        </authorList>
    </citation>
    <scope>NUCLEOTIDE SEQUENCE [LARGE SCALE GENOMIC DNA]</scope>
    <source>
        <strain evidence="11">DSM 21368</strain>
    </source>
</reference>
<feature type="binding site" evidence="6">
    <location>
        <begin position="276"/>
        <end position="278"/>
    </location>
    <ligand>
        <name>substrate</name>
    </ligand>
</feature>
<name>A0A1H5MBT6_9MICO</name>
<dbReference type="InterPro" id="IPR003764">
    <property type="entry name" value="GlcNAc_6-P_deAcase"/>
</dbReference>
<evidence type="ECO:0000256" key="7">
    <source>
        <dbReference type="PIRSR" id="PIRSR038994-3"/>
    </source>
</evidence>
<feature type="region of interest" description="Disordered" evidence="8">
    <location>
        <begin position="91"/>
        <end position="111"/>
    </location>
</feature>
<feature type="binding site" evidence="6">
    <location>
        <position position="218"/>
    </location>
    <ligand>
        <name>substrate</name>
    </ligand>
</feature>
<evidence type="ECO:0000256" key="4">
    <source>
        <dbReference type="PIRNR" id="PIRNR038994"/>
    </source>
</evidence>